<proteinExistence type="predicted"/>
<organism evidence="1 2">
    <name type="scientific">SAR86 cluster bacterium</name>
    <dbReference type="NCBI Taxonomy" id="2030880"/>
    <lineage>
        <taxon>Bacteria</taxon>
        <taxon>Pseudomonadati</taxon>
        <taxon>Pseudomonadota</taxon>
        <taxon>Gammaproteobacteria</taxon>
        <taxon>SAR86 cluster</taxon>
    </lineage>
</organism>
<evidence type="ECO:0000313" key="2">
    <source>
        <dbReference type="Proteomes" id="UP000319384"/>
    </source>
</evidence>
<gene>
    <name evidence="1" type="ORF">EVA95_01165</name>
</gene>
<name>A0A520N0R2_9GAMM</name>
<accession>A0A520N0R2</accession>
<sequence>MKFSLTLILFSLIFFITSCATVPAEKNYQLKLNLNPSTSIQNKEIILETLLKSNLQLSLRFEDENSYLLQDDLFNSNLRYFCNSFLDDQRDILELALFKRSSNNTLIVYTEEFEESASILKKKYPNELYLKINKDTYEKDIIEILNIDLSIELFSEIKNLDKNIEVMHSPRSRKDILKIYFISNYDIGKTIVPLFRSYSSDIDFYATSTIFHDANNIKKLIDFENTYIPFSENLIKNISEKDVTFIKEEIQKSLISDFLTVENIYQNNLFSQNIDLVSSNSKIRKNNCIKRDLKLWEVSTVSY</sequence>
<dbReference type="PROSITE" id="PS51257">
    <property type="entry name" value="PROKAR_LIPOPROTEIN"/>
    <property type="match status" value="1"/>
</dbReference>
<protein>
    <submittedName>
        <fullName evidence="1">Uncharacterized protein</fullName>
    </submittedName>
</protein>
<evidence type="ECO:0000313" key="1">
    <source>
        <dbReference type="EMBL" id="RZO27064.1"/>
    </source>
</evidence>
<reference evidence="1 2" key="1">
    <citation type="submission" date="2019-02" db="EMBL/GenBank/DDBJ databases">
        <title>Prokaryotic population dynamics and viral predation in marine succession experiment using metagenomics: the confinement effect.</title>
        <authorList>
            <person name="Haro-Moreno J.M."/>
            <person name="Rodriguez-Valera F."/>
            <person name="Lopez-Perez M."/>
        </authorList>
    </citation>
    <scope>NUCLEOTIDE SEQUENCE [LARGE SCALE GENOMIC DNA]</scope>
    <source>
        <strain evidence="1">MED-G162</strain>
    </source>
</reference>
<dbReference type="EMBL" id="SHBH01000005">
    <property type="protein sequence ID" value="RZO27064.1"/>
    <property type="molecule type" value="Genomic_DNA"/>
</dbReference>
<dbReference type="Proteomes" id="UP000319384">
    <property type="component" value="Unassembled WGS sequence"/>
</dbReference>
<dbReference type="AlphaFoldDB" id="A0A520N0R2"/>
<comment type="caution">
    <text evidence="1">The sequence shown here is derived from an EMBL/GenBank/DDBJ whole genome shotgun (WGS) entry which is preliminary data.</text>
</comment>